<dbReference type="EMBL" id="CAKOFQ010007177">
    <property type="protein sequence ID" value="CAH1993629.1"/>
    <property type="molecule type" value="Genomic_DNA"/>
</dbReference>
<dbReference type="OrthoDB" id="6712663at2759"/>
<protein>
    <submittedName>
        <fullName evidence="1">Uncharacterized protein</fullName>
    </submittedName>
</protein>
<sequence>MRRLSCITCDADEGCEHYGFGKIQCSATADFHVSSCGRLHHEDVHSPSECDN</sequence>
<organism evidence="1 2">
    <name type="scientific">Acanthoscelides obtectus</name>
    <name type="common">Bean weevil</name>
    <name type="synonym">Bruchus obtectus</name>
    <dbReference type="NCBI Taxonomy" id="200917"/>
    <lineage>
        <taxon>Eukaryota</taxon>
        <taxon>Metazoa</taxon>
        <taxon>Ecdysozoa</taxon>
        <taxon>Arthropoda</taxon>
        <taxon>Hexapoda</taxon>
        <taxon>Insecta</taxon>
        <taxon>Pterygota</taxon>
        <taxon>Neoptera</taxon>
        <taxon>Endopterygota</taxon>
        <taxon>Coleoptera</taxon>
        <taxon>Polyphaga</taxon>
        <taxon>Cucujiformia</taxon>
        <taxon>Chrysomeloidea</taxon>
        <taxon>Chrysomelidae</taxon>
        <taxon>Bruchinae</taxon>
        <taxon>Bruchini</taxon>
        <taxon>Acanthoscelides</taxon>
    </lineage>
</organism>
<proteinExistence type="predicted"/>
<gene>
    <name evidence="1" type="ORF">ACAOBT_LOCUS21621</name>
</gene>
<name>A0A9P0LJP8_ACAOB</name>
<reference evidence="1" key="1">
    <citation type="submission" date="2022-03" db="EMBL/GenBank/DDBJ databases">
        <authorList>
            <person name="Sayadi A."/>
        </authorList>
    </citation>
    <scope>NUCLEOTIDE SEQUENCE</scope>
</reference>
<evidence type="ECO:0000313" key="1">
    <source>
        <dbReference type="EMBL" id="CAH1993629.1"/>
    </source>
</evidence>
<accession>A0A9P0LJP8</accession>
<dbReference type="Proteomes" id="UP001152888">
    <property type="component" value="Unassembled WGS sequence"/>
</dbReference>
<evidence type="ECO:0000313" key="2">
    <source>
        <dbReference type="Proteomes" id="UP001152888"/>
    </source>
</evidence>
<comment type="caution">
    <text evidence="1">The sequence shown here is derived from an EMBL/GenBank/DDBJ whole genome shotgun (WGS) entry which is preliminary data.</text>
</comment>
<keyword evidence="2" id="KW-1185">Reference proteome</keyword>
<dbReference type="AlphaFoldDB" id="A0A9P0LJP8"/>